<reference evidence="11 12" key="1">
    <citation type="journal article" date="2016" name="Proc. Natl. Acad. Sci. U.S.A.">
        <title>Comparative genomics of biotechnologically important yeasts.</title>
        <authorList>
            <person name="Riley R."/>
            <person name="Haridas S."/>
            <person name="Wolfe K.H."/>
            <person name="Lopes M.R."/>
            <person name="Hittinger C.T."/>
            <person name="Goeker M."/>
            <person name="Salamov A.A."/>
            <person name="Wisecaver J.H."/>
            <person name="Long T.M."/>
            <person name="Calvey C.H."/>
            <person name="Aerts A.L."/>
            <person name="Barry K.W."/>
            <person name="Choi C."/>
            <person name="Clum A."/>
            <person name="Coughlan A.Y."/>
            <person name="Deshpande S."/>
            <person name="Douglass A.P."/>
            <person name="Hanson S.J."/>
            <person name="Klenk H.-P."/>
            <person name="LaButti K.M."/>
            <person name="Lapidus A."/>
            <person name="Lindquist E.A."/>
            <person name="Lipzen A.M."/>
            <person name="Meier-Kolthoff J.P."/>
            <person name="Ohm R.A."/>
            <person name="Otillar R.P."/>
            <person name="Pangilinan J.L."/>
            <person name="Peng Y."/>
            <person name="Rokas A."/>
            <person name="Rosa C.A."/>
            <person name="Scheuner C."/>
            <person name="Sibirny A.A."/>
            <person name="Slot J.C."/>
            <person name="Stielow J.B."/>
            <person name="Sun H."/>
            <person name="Kurtzman C.P."/>
            <person name="Blackwell M."/>
            <person name="Grigoriev I.V."/>
            <person name="Jeffries T.W."/>
        </authorList>
    </citation>
    <scope>NUCLEOTIDE SEQUENCE [LARGE SCALE GENOMIC DNA]</scope>
    <source>
        <strain evidence="11 12">DSM 6958</strain>
    </source>
</reference>
<proteinExistence type="inferred from homology"/>
<feature type="region of interest" description="Disordered" evidence="9">
    <location>
        <begin position="642"/>
        <end position="671"/>
    </location>
</feature>
<keyword evidence="5 7" id="KW-0472">Membrane</keyword>
<dbReference type="InterPro" id="IPR017104">
    <property type="entry name" value="AP2_complex_asu"/>
</dbReference>
<dbReference type="GO" id="GO:0072583">
    <property type="term" value="P:clathrin-dependent endocytosis"/>
    <property type="evidence" value="ECO:0007669"/>
    <property type="project" value="InterPro"/>
</dbReference>
<dbReference type="PANTHER" id="PTHR22780">
    <property type="entry name" value="ADAPTIN, ALPHA/GAMMA/EPSILON"/>
    <property type="match status" value="1"/>
</dbReference>
<protein>
    <recommendedName>
        <fullName evidence="7">AP-2 complex subunit alpha</fullName>
    </recommendedName>
</protein>
<comment type="subcellular location">
    <subcellularLocation>
        <location evidence="1">Membrane</location>
        <location evidence="1">Coated pit</location>
        <topology evidence="1">Peripheral membrane protein</topology>
        <orientation evidence="1">Cytoplasmic side</orientation>
    </subcellularLocation>
</comment>
<dbReference type="SUPFAM" id="SSF49348">
    <property type="entry name" value="Clathrin adaptor appendage domain"/>
    <property type="match status" value="1"/>
</dbReference>
<evidence type="ECO:0000256" key="7">
    <source>
        <dbReference type="PIRNR" id="PIRNR037091"/>
    </source>
</evidence>
<dbReference type="Pfam" id="PF02296">
    <property type="entry name" value="Alpha_adaptin_C"/>
    <property type="match status" value="1"/>
</dbReference>
<evidence type="ECO:0000256" key="2">
    <source>
        <dbReference type="ARBA" id="ARBA00022448"/>
    </source>
</evidence>
<name>A0A1E3PFK8_9ASCO</name>
<evidence type="ECO:0000256" key="3">
    <source>
        <dbReference type="ARBA" id="ARBA00022583"/>
    </source>
</evidence>
<dbReference type="AlphaFoldDB" id="A0A1E3PFK8"/>
<dbReference type="SMART" id="SM00809">
    <property type="entry name" value="Alpha_adaptinC2"/>
    <property type="match status" value="1"/>
</dbReference>
<feature type="compositionally biased region" description="Polar residues" evidence="9">
    <location>
        <begin position="642"/>
        <end position="652"/>
    </location>
</feature>
<dbReference type="Gene3D" id="1.25.10.10">
    <property type="entry name" value="Leucine-rich Repeat Variant"/>
    <property type="match status" value="1"/>
</dbReference>
<keyword evidence="2 7" id="KW-0813">Transport</keyword>
<dbReference type="InterPro" id="IPR011989">
    <property type="entry name" value="ARM-like"/>
</dbReference>
<dbReference type="EMBL" id="KV454412">
    <property type="protein sequence ID" value="ODQ64216.1"/>
    <property type="molecule type" value="Genomic_DNA"/>
</dbReference>
<dbReference type="OrthoDB" id="28053at2759"/>
<gene>
    <name evidence="11" type="ORF">NADFUDRAFT_36740</name>
</gene>
<evidence type="ECO:0000256" key="1">
    <source>
        <dbReference type="ARBA" id="ARBA00004277"/>
    </source>
</evidence>
<dbReference type="SUPFAM" id="SSF48371">
    <property type="entry name" value="ARM repeat"/>
    <property type="match status" value="1"/>
</dbReference>
<feature type="domain" description="Clathrin adaptor alpha/beta/gamma-adaptin appendage Ig-like subdomain" evidence="10">
    <location>
        <begin position="699"/>
        <end position="812"/>
    </location>
</feature>
<dbReference type="Pfam" id="PF02883">
    <property type="entry name" value="Alpha_adaptinC2"/>
    <property type="match status" value="1"/>
</dbReference>
<feature type="binding site" evidence="8">
    <location>
        <position position="34"/>
    </location>
    <ligand>
        <name>a 1,2-diacyl-sn-glycero-3-phospho-(1D-myo-inositol-3,4,5-trisphosphate)</name>
        <dbReference type="ChEBI" id="CHEBI:57836"/>
    </ligand>
</feature>
<dbReference type="InterPro" id="IPR003164">
    <property type="entry name" value="Clathrin_a-adaptin_app_sub_C"/>
</dbReference>
<dbReference type="Gene3D" id="3.30.310.10">
    <property type="entry name" value="TATA-Binding Protein"/>
    <property type="match status" value="1"/>
</dbReference>
<keyword evidence="3 7" id="KW-0254">Endocytosis</keyword>
<sequence length="937" mass="106059">MKGLVQFIADLRNTQSRTQESTRINTELANIRSKFRDSSLSGYQKKKYVCKLLYMYTLGYDINFGFVEAIDLINSPKYTEKQIGYLAISTMINENHELVNLVVNSLQKDLDSLNEINNCLALHCIATIGGQEMCLTLNDAIYKLAISPTSSPFVKKKAILTLLRLYRRDLRVIQLNWSDRLAALVDNPDLGVATSAMSLLIALVQNDSTKLDNYNSYRTSYVRVVRRLESLVFQKDYSLDYLYYNVPAPWLLIKIFKLLQYYPLPTEETPLISLRNIIHKVIEDNAIQSKNPQQNNAQNAILFEAINLAIHLDIDRNILQRIVEALGFFITAKMTNMRYLALTSMAMLAARFDNLPIKKHLPTVLQTLRDRDISVRRKSLDLLYALCDVSTVRPIINELIKYLPNTDLVLREELVLKIIILVEKFATESNWYIDVSLKVISLAGSSVNEDIWMRIVQIVVNNEELQLYTAQTLLKTYLLPQRSVVHENLIKIGSYILGEYGHLVANDPGCEPINQLNSLHRAFYLFSPSTQALLLTTYFKFVNLFPELTNTILPIFKQYSHSINNEIQQRSLEYMHIIQTNDLELLRVICDEMPPFPERTSALLGKLHQKEIKAEDKKTWVLGNKMSQKEIELVNTKNETFSGDNKALSTEISNPNSSKNDNNNTASSLLPLQPTLTGAPISSENPSDILSAGWKKWYTPLLVKSNGILYQDSLVTVSIRSEYRKHLGCVILYFENKSTGPINGLSVDLVNPVANKENLMLSTKNYPESQILPGNTTQQVIIIETKGIWSQTPGVKITFTAGATRVLKLKLPVCLGMFADPAPKLSADDFFKRWAQIGAGNREGQQIVKSDQVTQKTLTDSDIVTRLNWTVLDGVDPSPRNLVGASVLHTSQNGNFGCLLRLEPNESYTLYRITVRVTGDFVGSILCKEISECFLSR</sequence>
<dbReference type="STRING" id="857566.A0A1E3PFK8"/>
<evidence type="ECO:0000256" key="6">
    <source>
        <dbReference type="ARBA" id="ARBA00023176"/>
    </source>
</evidence>
<feature type="binding site" evidence="8">
    <location>
        <begin position="47"/>
        <end position="51"/>
    </location>
    <ligand>
        <name>a 1,2-diacyl-sn-glycero-3-phospho-(1D-myo-inositol-3,4,5-trisphosphate)</name>
        <dbReference type="ChEBI" id="CHEBI:57836"/>
    </ligand>
</feature>
<dbReference type="InterPro" id="IPR008152">
    <property type="entry name" value="Clathrin_a/b/g-adaptin_app_Ig"/>
</dbReference>
<accession>A0A1E3PFK8</accession>
<dbReference type="GO" id="GO:0030122">
    <property type="term" value="C:AP-2 adaptor complex"/>
    <property type="evidence" value="ECO:0007669"/>
    <property type="project" value="InterPro"/>
</dbReference>
<dbReference type="PIRSF" id="PIRSF037091">
    <property type="entry name" value="AP2_complex_alpha"/>
    <property type="match status" value="1"/>
</dbReference>
<evidence type="ECO:0000256" key="9">
    <source>
        <dbReference type="SAM" id="MobiDB-lite"/>
    </source>
</evidence>
<comment type="similarity">
    <text evidence="7">Belongs to the adaptor complexes large subunit family.</text>
</comment>
<keyword evidence="12" id="KW-1185">Reference proteome</keyword>
<dbReference type="InterPro" id="IPR013041">
    <property type="entry name" value="Clathrin_app_Ig-like_sf"/>
</dbReference>
<dbReference type="GO" id="GO:0006886">
    <property type="term" value="P:intracellular protein transport"/>
    <property type="evidence" value="ECO:0007669"/>
    <property type="project" value="UniProtKB-UniRule"/>
</dbReference>
<dbReference type="InterPro" id="IPR050840">
    <property type="entry name" value="Adaptor_Complx_Large_Subunit"/>
</dbReference>
<evidence type="ECO:0000256" key="5">
    <source>
        <dbReference type="ARBA" id="ARBA00023136"/>
    </source>
</evidence>
<evidence type="ECO:0000313" key="11">
    <source>
        <dbReference type="EMBL" id="ODQ64216.1"/>
    </source>
</evidence>
<comment type="function">
    <text evidence="7">Adaptins are components of the adaptor complexes which link clathrin to receptors in coated vesicles. Clathrin-associated protein complexes are believed to interact with the cytoplasmic tails of membrane proteins, leading to their selection and concentration.</text>
</comment>
<dbReference type="InterPro" id="IPR009028">
    <property type="entry name" value="Coatomer/calthrin_app_sub_C"/>
</dbReference>
<evidence type="ECO:0000256" key="4">
    <source>
        <dbReference type="ARBA" id="ARBA00022927"/>
    </source>
</evidence>
<organism evidence="11 12">
    <name type="scientific">Nadsonia fulvescens var. elongata DSM 6958</name>
    <dbReference type="NCBI Taxonomy" id="857566"/>
    <lineage>
        <taxon>Eukaryota</taxon>
        <taxon>Fungi</taxon>
        <taxon>Dikarya</taxon>
        <taxon>Ascomycota</taxon>
        <taxon>Saccharomycotina</taxon>
        <taxon>Dipodascomycetes</taxon>
        <taxon>Dipodascales</taxon>
        <taxon>Dipodascales incertae sedis</taxon>
        <taxon>Nadsonia</taxon>
    </lineage>
</organism>
<evidence type="ECO:0000313" key="12">
    <source>
        <dbReference type="Proteomes" id="UP000095009"/>
    </source>
</evidence>
<dbReference type="Pfam" id="PF01602">
    <property type="entry name" value="Adaptin_N"/>
    <property type="match status" value="1"/>
</dbReference>
<dbReference type="SUPFAM" id="SSF55711">
    <property type="entry name" value="Subdomain of clathrin and coatomer appendage domain"/>
    <property type="match status" value="1"/>
</dbReference>
<feature type="compositionally biased region" description="Low complexity" evidence="9">
    <location>
        <begin position="653"/>
        <end position="668"/>
    </location>
</feature>
<evidence type="ECO:0000259" key="10">
    <source>
        <dbReference type="SMART" id="SM00809"/>
    </source>
</evidence>
<keyword evidence="6 7" id="KW-0168">Coated pit</keyword>
<dbReference type="InterPro" id="IPR016024">
    <property type="entry name" value="ARM-type_fold"/>
</dbReference>
<evidence type="ECO:0000256" key="8">
    <source>
        <dbReference type="PIRSR" id="PIRSR037091-1"/>
    </source>
</evidence>
<feature type="binding site" evidence="8">
    <location>
        <position position="43"/>
    </location>
    <ligand>
        <name>a 1,2-diacyl-sn-glycero-3-phospho-(1D-myo-inositol-3,4,5-trisphosphate)</name>
        <dbReference type="ChEBI" id="CHEBI:57836"/>
    </ligand>
</feature>
<dbReference type="InterPro" id="IPR012295">
    <property type="entry name" value="TBP_dom_sf"/>
</dbReference>
<dbReference type="GO" id="GO:0035615">
    <property type="term" value="F:clathrin adaptor activity"/>
    <property type="evidence" value="ECO:0007669"/>
    <property type="project" value="InterPro"/>
</dbReference>
<dbReference type="Gene3D" id="2.60.40.1230">
    <property type="match status" value="1"/>
</dbReference>
<keyword evidence="4 7" id="KW-0653">Protein transport</keyword>
<dbReference type="Proteomes" id="UP000095009">
    <property type="component" value="Unassembled WGS sequence"/>
</dbReference>
<dbReference type="InterPro" id="IPR002553">
    <property type="entry name" value="Clathrin/coatomer_adapt-like_N"/>
</dbReference>